<evidence type="ECO:0000259" key="11">
    <source>
        <dbReference type="PROSITE" id="PS50011"/>
    </source>
</evidence>
<sequence length="365" mass="41569">MGNCCRNSNEESTEVNSTVTRDMFQLNYIIGRGAYGKVWKALHKASNTEYAIKVMSKAKILAKKCISTVLNEQKILKFAKSSTLTNCHYAFSDSQNLFLVLDLMPGGDLRYHLSKKLRFDEKIVKFWIANTIRCLESIHEANIIHRDLKPENLLFDEKGYLHLSDFGTAIILGNKNSKYIEGTLGYIAPETIFQDVQTKAVDYYALGITLYEIIVGARPYEGTNLKEIEEKINEGISLKESQVPAGWSSHVIDFVNKLLEKDPENRLGYNGSFEAKNHSWFSNFDWKKLANFSLKAPYIPKITRANFSQQVELSFNNDIDMEALAKSKILLKDEVTQSLFADYYYNCEIPASTDVSRVDINSNKI</sequence>
<dbReference type="PROSITE" id="PS51285">
    <property type="entry name" value="AGC_KINASE_CTER"/>
    <property type="match status" value="1"/>
</dbReference>
<evidence type="ECO:0000256" key="2">
    <source>
        <dbReference type="ARBA" id="ARBA00022527"/>
    </source>
</evidence>
<dbReference type="AlphaFoldDB" id="A0AAU9J324"/>
<feature type="domain" description="Protein kinase" evidence="11">
    <location>
        <begin position="24"/>
        <end position="281"/>
    </location>
</feature>
<gene>
    <name evidence="13" type="ORF">BSTOLATCC_MIC20247</name>
</gene>
<dbReference type="PROSITE" id="PS50011">
    <property type="entry name" value="PROTEIN_KINASE_DOM"/>
    <property type="match status" value="1"/>
</dbReference>
<dbReference type="InterPro" id="IPR050236">
    <property type="entry name" value="Ser_Thr_kinase_AGC"/>
</dbReference>
<dbReference type="InterPro" id="IPR017441">
    <property type="entry name" value="Protein_kinase_ATP_BS"/>
</dbReference>
<accession>A0AAU9J324</accession>
<dbReference type="EMBL" id="CAJZBQ010000019">
    <property type="protein sequence ID" value="CAG9317942.1"/>
    <property type="molecule type" value="Genomic_DNA"/>
</dbReference>
<dbReference type="InterPro" id="IPR000719">
    <property type="entry name" value="Prot_kinase_dom"/>
</dbReference>
<dbReference type="Gene3D" id="1.10.510.10">
    <property type="entry name" value="Transferase(Phosphotransferase) domain 1"/>
    <property type="match status" value="1"/>
</dbReference>
<comment type="catalytic activity">
    <reaction evidence="8">
        <text>L-seryl-[protein] + ATP = O-phospho-L-seryl-[protein] + ADP + H(+)</text>
        <dbReference type="Rhea" id="RHEA:17989"/>
        <dbReference type="Rhea" id="RHEA-COMP:9863"/>
        <dbReference type="Rhea" id="RHEA-COMP:11604"/>
        <dbReference type="ChEBI" id="CHEBI:15378"/>
        <dbReference type="ChEBI" id="CHEBI:29999"/>
        <dbReference type="ChEBI" id="CHEBI:30616"/>
        <dbReference type="ChEBI" id="CHEBI:83421"/>
        <dbReference type="ChEBI" id="CHEBI:456216"/>
        <dbReference type="EC" id="2.7.11.1"/>
    </reaction>
</comment>
<feature type="binding site" evidence="9">
    <location>
        <position position="53"/>
    </location>
    <ligand>
        <name>ATP</name>
        <dbReference type="ChEBI" id="CHEBI:30616"/>
    </ligand>
</feature>
<comment type="similarity">
    <text evidence="10">Belongs to the protein kinase superfamily.</text>
</comment>
<name>A0AAU9J324_9CILI</name>
<dbReference type="Proteomes" id="UP001162131">
    <property type="component" value="Unassembled WGS sequence"/>
</dbReference>
<keyword evidence="6 9" id="KW-0067">ATP-binding</keyword>
<feature type="domain" description="AGC-kinase C-terminal" evidence="12">
    <location>
        <begin position="282"/>
        <end position="355"/>
    </location>
</feature>
<dbReference type="SMART" id="SM00220">
    <property type="entry name" value="S_TKc"/>
    <property type="match status" value="1"/>
</dbReference>
<keyword evidence="14" id="KW-1185">Reference proteome</keyword>
<evidence type="ECO:0000313" key="14">
    <source>
        <dbReference type="Proteomes" id="UP001162131"/>
    </source>
</evidence>
<evidence type="ECO:0000256" key="7">
    <source>
        <dbReference type="ARBA" id="ARBA00047899"/>
    </source>
</evidence>
<dbReference type="PANTHER" id="PTHR24356:SF374">
    <property type="entry name" value="PROTEIN KINASE DOMAIN-CONTAINING PROTEIN"/>
    <property type="match status" value="1"/>
</dbReference>
<evidence type="ECO:0000256" key="3">
    <source>
        <dbReference type="ARBA" id="ARBA00022679"/>
    </source>
</evidence>
<evidence type="ECO:0000256" key="10">
    <source>
        <dbReference type="RuleBase" id="RU000304"/>
    </source>
</evidence>
<dbReference type="EC" id="2.7.11.1" evidence="1"/>
<dbReference type="SUPFAM" id="SSF56112">
    <property type="entry name" value="Protein kinase-like (PK-like)"/>
    <property type="match status" value="1"/>
</dbReference>
<evidence type="ECO:0000256" key="8">
    <source>
        <dbReference type="ARBA" id="ARBA00048679"/>
    </source>
</evidence>
<evidence type="ECO:0000256" key="1">
    <source>
        <dbReference type="ARBA" id="ARBA00012513"/>
    </source>
</evidence>
<dbReference type="InterPro" id="IPR011009">
    <property type="entry name" value="Kinase-like_dom_sf"/>
</dbReference>
<dbReference type="InterPro" id="IPR008271">
    <property type="entry name" value="Ser/Thr_kinase_AS"/>
</dbReference>
<dbReference type="PROSITE" id="PS00108">
    <property type="entry name" value="PROTEIN_KINASE_ST"/>
    <property type="match status" value="1"/>
</dbReference>
<evidence type="ECO:0000313" key="13">
    <source>
        <dbReference type="EMBL" id="CAG9317942.1"/>
    </source>
</evidence>
<protein>
    <recommendedName>
        <fullName evidence="1">non-specific serine/threonine protein kinase</fullName>
        <ecNumber evidence="1">2.7.11.1</ecNumber>
    </recommendedName>
</protein>
<comment type="caution">
    <text evidence="13">The sequence shown here is derived from an EMBL/GenBank/DDBJ whole genome shotgun (WGS) entry which is preliminary data.</text>
</comment>
<evidence type="ECO:0000256" key="5">
    <source>
        <dbReference type="ARBA" id="ARBA00022777"/>
    </source>
</evidence>
<evidence type="ECO:0000256" key="6">
    <source>
        <dbReference type="ARBA" id="ARBA00022840"/>
    </source>
</evidence>
<comment type="catalytic activity">
    <reaction evidence="7">
        <text>L-threonyl-[protein] + ATP = O-phospho-L-threonyl-[protein] + ADP + H(+)</text>
        <dbReference type="Rhea" id="RHEA:46608"/>
        <dbReference type="Rhea" id="RHEA-COMP:11060"/>
        <dbReference type="Rhea" id="RHEA-COMP:11605"/>
        <dbReference type="ChEBI" id="CHEBI:15378"/>
        <dbReference type="ChEBI" id="CHEBI:30013"/>
        <dbReference type="ChEBI" id="CHEBI:30616"/>
        <dbReference type="ChEBI" id="CHEBI:61977"/>
        <dbReference type="ChEBI" id="CHEBI:456216"/>
        <dbReference type="EC" id="2.7.11.1"/>
    </reaction>
</comment>
<evidence type="ECO:0000259" key="12">
    <source>
        <dbReference type="PROSITE" id="PS51285"/>
    </source>
</evidence>
<dbReference type="PANTHER" id="PTHR24356">
    <property type="entry name" value="SERINE/THREONINE-PROTEIN KINASE"/>
    <property type="match status" value="1"/>
</dbReference>
<dbReference type="Gene3D" id="3.30.200.20">
    <property type="entry name" value="Phosphorylase Kinase, domain 1"/>
    <property type="match status" value="1"/>
</dbReference>
<keyword evidence="2 10" id="KW-0723">Serine/threonine-protein kinase</keyword>
<organism evidence="13 14">
    <name type="scientific">Blepharisma stoltei</name>
    <dbReference type="NCBI Taxonomy" id="1481888"/>
    <lineage>
        <taxon>Eukaryota</taxon>
        <taxon>Sar</taxon>
        <taxon>Alveolata</taxon>
        <taxon>Ciliophora</taxon>
        <taxon>Postciliodesmatophora</taxon>
        <taxon>Heterotrichea</taxon>
        <taxon>Heterotrichida</taxon>
        <taxon>Blepharismidae</taxon>
        <taxon>Blepharisma</taxon>
    </lineage>
</organism>
<dbReference type="GO" id="GO:0004674">
    <property type="term" value="F:protein serine/threonine kinase activity"/>
    <property type="evidence" value="ECO:0007669"/>
    <property type="project" value="UniProtKB-KW"/>
</dbReference>
<dbReference type="PROSITE" id="PS00107">
    <property type="entry name" value="PROTEIN_KINASE_ATP"/>
    <property type="match status" value="1"/>
</dbReference>
<keyword evidence="4 9" id="KW-0547">Nucleotide-binding</keyword>
<reference evidence="13" key="1">
    <citation type="submission" date="2021-09" db="EMBL/GenBank/DDBJ databases">
        <authorList>
            <consortium name="AG Swart"/>
            <person name="Singh M."/>
            <person name="Singh A."/>
            <person name="Seah K."/>
            <person name="Emmerich C."/>
        </authorList>
    </citation>
    <scope>NUCLEOTIDE SEQUENCE</scope>
    <source>
        <strain evidence="13">ATCC30299</strain>
    </source>
</reference>
<dbReference type="InterPro" id="IPR000961">
    <property type="entry name" value="AGC-kinase_C"/>
</dbReference>
<dbReference type="GO" id="GO:0035556">
    <property type="term" value="P:intracellular signal transduction"/>
    <property type="evidence" value="ECO:0007669"/>
    <property type="project" value="TreeGrafter"/>
</dbReference>
<dbReference type="GO" id="GO:0005524">
    <property type="term" value="F:ATP binding"/>
    <property type="evidence" value="ECO:0007669"/>
    <property type="project" value="UniProtKB-UniRule"/>
</dbReference>
<proteinExistence type="inferred from homology"/>
<keyword evidence="3" id="KW-0808">Transferase</keyword>
<dbReference type="Pfam" id="PF00069">
    <property type="entry name" value="Pkinase"/>
    <property type="match status" value="1"/>
</dbReference>
<evidence type="ECO:0000256" key="4">
    <source>
        <dbReference type="ARBA" id="ARBA00022741"/>
    </source>
</evidence>
<evidence type="ECO:0000256" key="9">
    <source>
        <dbReference type="PROSITE-ProRule" id="PRU10141"/>
    </source>
</evidence>
<keyword evidence="5" id="KW-0418">Kinase</keyword>